<name>A0A367M5I8_PSEAI</name>
<accession>A0A367M5I8</accession>
<reference evidence="1 2" key="1">
    <citation type="submission" date="2018-07" db="EMBL/GenBank/DDBJ databases">
        <title>Mechanisms of high-level aminoglycoside resistance among Gram-negative pathogens in Brazil.</title>
        <authorList>
            <person name="Ballaben A.S."/>
            <person name="Darini A.L.C."/>
            <person name="Doi Y."/>
        </authorList>
    </citation>
    <scope>NUCLEOTIDE SEQUENCE [LARGE SCALE GENOMIC DNA]</scope>
    <source>
        <strain evidence="1 2">B2-305</strain>
    </source>
</reference>
<gene>
    <name evidence="1" type="ORF">DT376_23085</name>
</gene>
<dbReference type="AlphaFoldDB" id="A0A367M5I8"/>
<dbReference type="EMBL" id="QORE01000907">
    <property type="protein sequence ID" value="RCI72562.1"/>
    <property type="molecule type" value="Genomic_DNA"/>
</dbReference>
<feature type="non-terminal residue" evidence="1">
    <location>
        <position position="1"/>
    </location>
</feature>
<evidence type="ECO:0000313" key="2">
    <source>
        <dbReference type="Proteomes" id="UP000253594"/>
    </source>
</evidence>
<dbReference type="InterPro" id="IPR029069">
    <property type="entry name" value="HotDog_dom_sf"/>
</dbReference>
<dbReference type="Gene3D" id="3.10.129.10">
    <property type="entry name" value="Hotdog Thioesterase"/>
    <property type="match status" value="1"/>
</dbReference>
<organism evidence="1 2">
    <name type="scientific">Pseudomonas aeruginosa</name>
    <dbReference type="NCBI Taxonomy" id="287"/>
    <lineage>
        <taxon>Bacteria</taxon>
        <taxon>Pseudomonadati</taxon>
        <taxon>Pseudomonadota</taxon>
        <taxon>Gammaproteobacteria</taxon>
        <taxon>Pseudomonadales</taxon>
        <taxon>Pseudomonadaceae</taxon>
        <taxon>Pseudomonas</taxon>
    </lineage>
</organism>
<proteinExistence type="predicted"/>
<sequence>ELEVLEKLPKNRVRMATRVFNQAGKQVVDGEAEIMAPEEKLSVELAELPPISIG</sequence>
<evidence type="ECO:0000313" key="1">
    <source>
        <dbReference type="EMBL" id="RCI72562.1"/>
    </source>
</evidence>
<dbReference type="Proteomes" id="UP000253594">
    <property type="component" value="Unassembled WGS sequence"/>
</dbReference>
<protein>
    <submittedName>
        <fullName evidence="1">3-hydroxybutyryl-CoA dehydratase</fullName>
    </submittedName>
</protein>
<comment type="caution">
    <text evidence="1">The sequence shown here is derived from an EMBL/GenBank/DDBJ whole genome shotgun (WGS) entry which is preliminary data.</text>
</comment>
<dbReference type="SUPFAM" id="SSF54637">
    <property type="entry name" value="Thioesterase/thiol ester dehydrase-isomerase"/>
    <property type="match status" value="1"/>
</dbReference>